<dbReference type="RefSeq" id="WP_161142197.1">
    <property type="nucleotide sequence ID" value="NZ_SPKJ01000100.1"/>
</dbReference>
<protein>
    <recommendedName>
        <fullName evidence="3">Type II toxin-antitoxin system HicA family toxin</fullName>
    </recommendedName>
</protein>
<accession>A0A964T9M0</accession>
<reference evidence="1" key="1">
    <citation type="submission" date="2019-03" db="EMBL/GenBank/DDBJ databases">
        <title>Afifella sp. nov., isolated from activated sludge.</title>
        <authorList>
            <person name="Li Q."/>
            <person name="Liu Y."/>
        </authorList>
    </citation>
    <scope>NUCLEOTIDE SEQUENCE</scope>
    <source>
        <strain evidence="1">L72</strain>
    </source>
</reference>
<evidence type="ECO:0008006" key="3">
    <source>
        <dbReference type="Google" id="ProtNLM"/>
    </source>
</evidence>
<name>A0A964T9M0_9HYPH</name>
<proteinExistence type="predicted"/>
<dbReference type="EMBL" id="SPKJ01000100">
    <property type="protein sequence ID" value="MYZ49857.1"/>
    <property type="molecule type" value="Genomic_DNA"/>
</dbReference>
<keyword evidence="2" id="KW-1185">Reference proteome</keyword>
<sequence>MNRESLIRALRKYARTNGIAFEVDTRKGKGAHYRIRLGDRITTVQSDLNPGRIERILRQLGVKLRDL</sequence>
<evidence type="ECO:0000313" key="1">
    <source>
        <dbReference type="EMBL" id="MYZ49857.1"/>
    </source>
</evidence>
<comment type="caution">
    <text evidence="1">The sequence shown here is derived from an EMBL/GenBank/DDBJ whole genome shotgun (WGS) entry which is preliminary data.</text>
</comment>
<dbReference type="OrthoDB" id="426853at2"/>
<dbReference type="Proteomes" id="UP000773614">
    <property type="component" value="Unassembled WGS sequence"/>
</dbReference>
<organism evidence="1 2">
    <name type="scientific">Propylenella binzhouense</name>
    <dbReference type="NCBI Taxonomy" id="2555902"/>
    <lineage>
        <taxon>Bacteria</taxon>
        <taxon>Pseudomonadati</taxon>
        <taxon>Pseudomonadota</taxon>
        <taxon>Alphaproteobacteria</taxon>
        <taxon>Hyphomicrobiales</taxon>
        <taxon>Propylenellaceae</taxon>
        <taxon>Propylenella</taxon>
    </lineage>
</organism>
<gene>
    <name evidence="1" type="ORF">E4O86_19300</name>
</gene>
<evidence type="ECO:0000313" key="2">
    <source>
        <dbReference type="Proteomes" id="UP000773614"/>
    </source>
</evidence>
<dbReference type="AlphaFoldDB" id="A0A964T9M0"/>